<evidence type="ECO:0000313" key="3">
    <source>
        <dbReference type="Proteomes" id="UP000270046"/>
    </source>
</evidence>
<keyword evidence="1" id="KW-1133">Transmembrane helix</keyword>
<dbReference type="Proteomes" id="UP000270046">
    <property type="component" value="Chromosome"/>
</dbReference>
<dbReference type="RefSeq" id="WP_119411098.1">
    <property type="nucleotide sequence ID" value="NZ_CP032869.1"/>
</dbReference>
<dbReference type="OrthoDB" id="797862at2"/>
<name>A0A494VSZ0_9SPHI</name>
<dbReference type="KEGG" id="muh:HYN43_020465"/>
<keyword evidence="1" id="KW-0812">Transmembrane</keyword>
<evidence type="ECO:0000256" key="1">
    <source>
        <dbReference type="SAM" id="Phobius"/>
    </source>
</evidence>
<dbReference type="AlphaFoldDB" id="A0A494VSZ0"/>
<feature type="transmembrane region" description="Helical" evidence="1">
    <location>
        <begin position="25"/>
        <end position="43"/>
    </location>
</feature>
<evidence type="ECO:0000313" key="2">
    <source>
        <dbReference type="EMBL" id="AYL97529.1"/>
    </source>
</evidence>
<accession>A0A494VSZ0</accession>
<organism evidence="2 3">
    <name type="scientific">Mucilaginibacter celer</name>
    <dbReference type="NCBI Taxonomy" id="2305508"/>
    <lineage>
        <taxon>Bacteria</taxon>
        <taxon>Pseudomonadati</taxon>
        <taxon>Bacteroidota</taxon>
        <taxon>Sphingobacteriia</taxon>
        <taxon>Sphingobacteriales</taxon>
        <taxon>Sphingobacteriaceae</taxon>
        <taxon>Mucilaginibacter</taxon>
    </lineage>
</organism>
<gene>
    <name evidence="2" type="ORF">HYN43_020465</name>
</gene>
<dbReference type="EMBL" id="CP032869">
    <property type="protein sequence ID" value="AYL97529.1"/>
    <property type="molecule type" value="Genomic_DNA"/>
</dbReference>
<keyword evidence="1" id="KW-0472">Membrane</keyword>
<reference evidence="2 3" key="1">
    <citation type="submission" date="2018-10" db="EMBL/GenBank/DDBJ databases">
        <title>Genome sequencing of Mucilaginibacter sp. HYN0043.</title>
        <authorList>
            <person name="Kim M."/>
            <person name="Yi H."/>
        </authorList>
    </citation>
    <scope>NUCLEOTIDE SEQUENCE [LARGE SCALE GENOMIC DNA]</scope>
    <source>
        <strain evidence="2 3">HYN0043</strain>
    </source>
</reference>
<protein>
    <recommendedName>
        <fullName evidence="4">YcxB family protein</fullName>
    </recommendedName>
</protein>
<evidence type="ECO:0008006" key="4">
    <source>
        <dbReference type="Google" id="ProtNLM"/>
    </source>
</evidence>
<sequence length="162" mass="19145">MNDVIYTIDRNQIHHLVKRLVRNTVKKLSIIAIFVLGTQSLSYHKHVDLIPLILSYVITTIILFGIMLFSVRNRFQKMYYTLRIVLSQEGVEIKGEGIPYKSIRWENLLVKVQKNNVIDLWDDQIANWSRKWSGKGWIRIQPEIENREDLINELMKRGRAVI</sequence>
<proteinExistence type="predicted"/>
<keyword evidence="3" id="KW-1185">Reference proteome</keyword>
<feature type="transmembrane region" description="Helical" evidence="1">
    <location>
        <begin position="49"/>
        <end position="71"/>
    </location>
</feature>